<name>A0AAQ3QIY7_9LILI</name>
<keyword evidence="5" id="KW-0539">Nucleus</keyword>
<organism evidence="8 9">
    <name type="scientific">Canna indica</name>
    <name type="common">Indian-shot</name>
    <dbReference type="NCBI Taxonomy" id="4628"/>
    <lineage>
        <taxon>Eukaryota</taxon>
        <taxon>Viridiplantae</taxon>
        <taxon>Streptophyta</taxon>
        <taxon>Embryophyta</taxon>
        <taxon>Tracheophyta</taxon>
        <taxon>Spermatophyta</taxon>
        <taxon>Magnoliopsida</taxon>
        <taxon>Liliopsida</taxon>
        <taxon>Zingiberales</taxon>
        <taxon>Cannaceae</taxon>
        <taxon>Canna</taxon>
    </lineage>
</organism>
<accession>A0AAQ3QIY7</accession>
<keyword evidence="3" id="KW-0238">DNA-binding</keyword>
<feature type="domain" description="WRKY" evidence="7">
    <location>
        <begin position="100"/>
        <end position="153"/>
    </location>
</feature>
<keyword evidence="4" id="KW-0804">Transcription</keyword>
<dbReference type="InterPro" id="IPR044810">
    <property type="entry name" value="WRKY_plant"/>
</dbReference>
<evidence type="ECO:0000256" key="2">
    <source>
        <dbReference type="ARBA" id="ARBA00023015"/>
    </source>
</evidence>
<proteinExistence type="predicted"/>
<dbReference type="SUPFAM" id="SSF118290">
    <property type="entry name" value="WRKY DNA-binding domain"/>
    <property type="match status" value="1"/>
</dbReference>
<dbReference type="PANTHER" id="PTHR32096:SF19">
    <property type="entry name" value="OS01G0750100 PROTEIN"/>
    <property type="match status" value="1"/>
</dbReference>
<dbReference type="AlphaFoldDB" id="A0AAQ3QIY7"/>
<keyword evidence="9" id="KW-1185">Reference proteome</keyword>
<evidence type="ECO:0000256" key="6">
    <source>
        <dbReference type="SAM" id="MobiDB-lite"/>
    </source>
</evidence>
<dbReference type="InterPro" id="IPR036576">
    <property type="entry name" value="WRKY_dom_sf"/>
</dbReference>
<dbReference type="GO" id="GO:0000976">
    <property type="term" value="F:transcription cis-regulatory region binding"/>
    <property type="evidence" value="ECO:0007669"/>
    <property type="project" value="TreeGrafter"/>
</dbReference>
<comment type="subcellular location">
    <subcellularLocation>
        <location evidence="1">Nucleus</location>
    </subcellularLocation>
</comment>
<evidence type="ECO:0000313" key="8">
    <source>
        <dbReference type="EMBL" id="WOL11131.1"/>
    </source>
</evidence>
<sequence>MDHYELVKQYFAELDAWENVIRGLGASPPQTSSDLILPAYAGIHLQEQLRAIRPWDFPSPSRRPKKLSRRSLEKRMMAFPLREEFWPRAGGVVSRALPPTDSWSWRKYGQKPIKDSPYPRLKVCPARKQVERCRYDPTMLIIGYSYHHNHPCPLLNISRRENSLSPEPAASVQATSAPRHQLSELGPLGSAVAAQEKYPAEVVAESDSPMMVNDDGGLSTWFPDEIFAAVSGLACSSDAATAEEKYAEVVAESDSLMMVDDGGLSTWFPDEIFAAVSGLAGSSDAAEGSAAPQNTELATEPEEEDQEESLFAGLGELPEYSTMISRLGLSDPEHFDS</sequence>
<evidence type="ECO:0000256" key="4">
    <source>
        <dbReference type="ARBA" id="ARBA00023163"/>
    </source>
</evidence>
<evidence type="ECO:0000259" key="7">
    <source>
        <dbReference type="PROSITE" id="PS50811"/>
    </source>
</evidence>
<dbReference type="InterPro" id="IPR003657">
    <property type="entry name" value="WRKY_dom"/>
</dbReference>
<keyword evidence="2" id="KW-0805">Transcription regulation</keyword>
<dbReference type="PANTHER" id="PTHR32096">
    <property type="entry name" value="WRKY TRANSCRIPTION FACTOR 30-RELATED-RELATED"/>
    <property type="match status" value="1"/>
</dbReference>
<dbReference type="GO" id="GO:0003700">
    <property type="term" value="F:DNA-binding transcription factor activity"/>
    <property type="evidence" value="ECO:0007669"/>
    <property type="project" value="InterPro"/>
</dbReference>
<dbReference type="Gene3D" id="2.20.25.80">
    <property type="entry name" value="WRKY domain"/>
    <property type="match status" value="1"/>
</dbReference>
<dbReference type="GO" id="GO:0005634">
    <property type="term" value="C:nucleus"/>
    <property type="evidence" value="ECO:0007669"/>
    <property type="project" value="UniProtKB-SubCell"/>
</dbReference>
<reference evidence="8 9" key="1">
    <citation type="submission" date="2023-10" db="EMBL/GenBank/DDBJ databases">
        <title>Chromosome-scale genome assembly provides insights into flower coloration mechanisms of Canna indica.</title>
        <authorList>
            <person name="Li C."/>
        </authorList>
    </citation>
    <scope>NUCLEOTIDE SEQUENCE [LARGE SCALE GENOMIC DNA]</scope>
    <source>
        <tissue evidence="8">Flower</tissue>
    </source>
</reference>
<gene>
    <name evidence="8" type="ORF">Cni_G19892</name>
</gene>
<protein>
    <recommendedName>
        <fullName evidence="7">WRKY domain-containing protein</fullName>
    </recommendedName>
</protein>
<dbReference type="Pfam" id="PF03106">
    <property type="entry name" value="WRKY"/>
    <property type="match status" value="1"/>
</dbReference>
<dbReference type="Proteomes" id="UP001327560">
    <property type="component" value="Chromosome 6"/>
</dbReference>
<evidence type="ECO:0000256" key="5">
    <source>
        <dbReference type="ARBA" id="ARBA00023242"/>
    </source>
</evidence>
<evidence type="ECO:0000256" key="3">
    <source>
        <dbReference type="ARBA" id="ARBA00023125"/>
    </source>
</evidence>
<evidence type="ECO:0000256" key="1">
    <source>
        <dbReference type="ARBA" id="ARBA00004123"/>
    </source>
</evidence>
<dbReference type="PROSITE" id="PS50811">
    <property type="entry name" value="WRKY"/>
    <property type="match status" value="1"/>
</dbReference>
<feature type="compositionally biased region" description="Acidic residues" evidence="6">
    <location>
        <begin position="299"/>
        <end position="308"/>
    </location>
</feature>
<dbReference type="SMART" id="SM00774">
    <property type="entry name" value="WRKY"/>
    <property type="match status" value="1"/>
</dbReference>
<feature type="region of interest" description="Disordered" evidence="6">
    <location>
        <begin position="283"/>
        <end position="314"/>
    </location>
</feature>
<evidence type="ECO:0000313" key="9">
    <source>
        <dbReference type="Proteomes" id="UP001327560"/>
    </source>
</evidence>
<dbReference type="EMBL" id="CP136895">
    <property type="protein sequence ID" value="WOL11131.1"/>
    <property type="molecule type" value="Genomic_DNA"/>
</dbReference>